<dbReference type="FunFam" id="3.90.180.10:FF:000067">
    <property type="entry name" value="alcohol dehydrogenase 1-like isoform X1"/>
    <property type="match status" value="1"/>
</dbReference>
<keyword evidence="15" id="KW-1185">Reference proteome</keyword>
<dbReference type="Pfam" id="PF00107">
    <property type="entry name" value="ADH_zinc_N"/>
    <property type="match status" value="1"/>
</dbReference>
<dbReference type="InterPro" id="IPR013154">
    <property type="entry name" value="ADH-like_N"/>
</dbReference>
<evidence type="ECO:0000256" key="9">
    <source>
        <dbReference type="ARBA" id="ARBA00023002"/>
    </source>
</evidence>
<dbReference type="Gene3D" id="3.40.50.1820">
    <property type="entry name" value="alpha/beta hydrolase"/>
    <property type="match status" value="1"/>
</dbReference>
<evidence type="ECO:0000256" key="10">
    <source>
        <dbReference type="ARBA" id="ARBA00023027"/>
    </source>
</evidence>
<evidence type="ECO:0000256" key="2">
    <source>
        <dbReference type="ARBA" id="ARBA00005622"/>
    </source>
</evidence>
<dbReference type="GO" id="GO:0018738">
    <property type="term" value="F:S-formylglutathione hydrolase activity"/>
    <property type="evidence" value="ECO:0007669"/>
    <property type="project" value="UniProtKB-EC"/>
</dbReference>
<dbReference type="GO" id="GO:0051903">
    <property type="term" value="F:S-(hydroxymethyl)glutathione dehydrogenase [NAD(P)+] activity"/>
    <property type="evidence" value="ECO:0007669"/>
    <property type="project" value="InterPro"/>
</dbReference>
<dbReference type="AlphaFoldDB" id="A0AAD7UNZ8"/>
<dbReference type="Pfam" id="PF08240">
    <property type="entry name" value="ADH_N"/>
    <property type="match status" value="1"/>
</dbReference>
<reference evidence="14" key="1">
    <citation type="submission" date="2023-01" db="EMBL/GenBank/DDBJ databases">
        <title>Metagenome sequencing of chrysophaentin producing Chrysophaeum taylorii.</title>
        <authorList>
            <person name="Davison J."/>
            <person name="Bewley C."/>
        </authorList>
    </citation>
    <scope>NUCLEOTIDE SEQUENCE</scope>
    <source>
        <strain evidence="14">NIES-1699</strain>
    </source>
</reference>
<dbReference type="NCBIfam" id="TIGR02821">
    <property type="entry name" value="fghA_ester_D"/>
    <property type="match status" value="1"/>
</dbReference>
<dbReference type="GO" id="GO:0046294">
    <property type="term" value="P:formaldehyde catabolic process"/>
    <property type="evidence" value="ECO:0007669"/>
    <property type="project" value="InterPro"/>
</dbReference>
<keyword evidence="9" id="KW-0560">Oxidoreductase</keyword>
<dbReference type="PANTHER" id="PTHR43880">
    <property type="entry name" value="ALCOHOL DEHYDROGENASE"/>
    <property type="match status" value="1"/>
</dbReference>
<dbReference type="FunFam" id="3.40.50.720:FF:000003">
    <property type="entry name" value="S-(hydroxymethyl)glutathione dehydrogenase"/>
    <property type="match status" value="1"/>
</dbReference>
<evidence type="ECO:0000256" key="4">
    <source>
        <dbReference type="ARBA" id="ARBA00016774"/>
    </source>
</evidence>
<dbReference type="Proteomes" id="UP001230188">
    <property type="component" value="Unassembled WGS sequence"/>
</dbReference>
<comment type="cofactor">
    <cofactor evidence="1">
        <name>Zn(2+)</name>
        <dbReference type="ChEBI" id="CHEBI:29105"/>
    </cofactor>
</comment>
<evidence type="ECO:0000256" key="1">
    <source>
        <dbReference type="ARBA" id="ARBA00001947"/>
    </source>
</evidence>
<comment type="caution">
    <text evidence="14">The sequence shown here is derived from an EMBL/GenBank/DDBJ whole genome shotgun (WGS) entry which is preliminary data.</text>
</comment>
<dbReference type="InterPro" id="IPR014183">
    <property type="entry name" value="ADH_3"/>
</dbReference>
<keyword evidence="7" id="KW-0378">Hydrolase</keyword>
<evidence type="ECO:0000313" key="14">
    <source>
        <dbReference type="EMBL" id="KAJ8614046.1"/>
    </source>
</evidence>
<evidence type="ECO:0000259" key="13">
    <source>
        <dbReference type="Pfam" id="PF08240"/>
    </source>
</evidence>
<dbReference type="Gene3D" id="3.40.50.720">
    <property type="entry name" value="NAD(P)-binding Rossmann-like Domain"/>
    <property type="match status" value="1"/>
</dbReference>
<feature type="domain" description="Alcohol dehydrogenase-like C-terminal" evidence="12">
    <location>
        <begin position="485"/>
        <end position="616"/>
    </location>
</feature>
<feature type="active site" description="Charge relay system" evidence="11">
    <location>
        <position position="228"/>
    </location>
</feature>
<gene>
    <name evidence="14" type="ORF">CTAYLR_005836</name>
</gene>
<feature type="domain" description="Alcohol dehydrogenase-like N-terminal" evidence="13">
    <location>
        <begin position="312"/>
        <end position="443"/>
    </location>
</feature>
<dbReference type="SUPFAM" id="SSF50129">
    <property type="entry name" value="GroES-like"/>
    <property type="match status" value="1"/>
</dbReference>
<dbReference type="InterPro" id="IPR036291">
    <property type="entry name" value="NAD(P)-bd_dom_sf"/>
</dbReference>
<evidence type="ECO:0000256" key="11">
    <source>
        <dbReference type="PIRSR" id="PIRSR614186-1"/>
    </source>
</evidence>
<proteinExistence type="inferred from homology"/>
<sequence>MTFAVFVPGAVITPEGGWPVLYWLSGLTCDDTNFSTKAGAFAWAAKEGLAVVMPDTSPRGAGVPGEDESWDFGTGAGFYVDATAEPWSKNYKMATYVTIELPALVEKEFGVSPTLKSVSGHSMGGHGALTLALSTRKFVSVSAFAPICNPTACPWGEKAFKGYLGSVEAGEAHDATLLMTSPAFEEILVDQGLDDSFLETQLLPDNFVAACQKVGQKLRLRKHAGYDHSYYFVSSFIKDHVEFHAKALRSSKVAAATAAAAAAETAAETAPPPKEEERVVEVAAPITCKAMVAFEPKAPLECRTVVVAAPKTGEVRVRVAANALCHTDVYTWSGQDPEGLFPSILGHEAGAIVESVGPGVTTLSVGDHIVPGYTPQCSAPSCVFCSSPKTNLCPRIRASQGKGVMPDGTSRFSLEDGTTVFHFMGCSTFSEYTVLAEISCAKISPAMPLYKACLFGCGVSTGLGAVFNTTKVEPGSSVAVFGLGAVGLAVVQAAKMAGATRIVGIDLNPAKESVGRDFGITDFLNPADSEEPIQKRVVSMTQWGVDYTYDCTGNVDVMRAALECAHRGWGTSCVIGVAASGKEISTRPFQLVTGRRWCGTAFGGWKTRTDVPKLVDEHLAGQLPIDAYITHVLRGVDKTNEAIHILEGGECLRCVVVY</sequence>
<keyword evidence="5" id="KW-0719">Serine esterase</keyword>
<organism evidence="14 15">
    <name type="scientific">Chrysophaeum taylorii</name>
    <dbReference type="NCBI Taxonomy" id="2483200"/>
    <lineage>
        <taxon>Eukaryota</taxon>
        <taxon>Sar</taxon>
        <taxon>Stramenopiles</taxon>
        <taxon>Ochrophyta</taxon>
        <taxon>Pelagophyceae</taxon>
        <taxon>Pelagomonadales</taxon>
        <taxon>Pelagomonadaceae</taxon>
        <taxon>Chrysophaeum</taxon>
    </lineage>
</organism>
<evidence type="ECO:0000256" key="8">
    <source>
        <dbReference type="ARBA" id="ARBA00022833"/>
    </source>
</evidence>
<dbReference type="SUPFAM" id="SSF53474">
    <property type="entry name" value="alpha/beta-Hydrolases"/>
    <property type="match status" value="1"/>
</dbReference>
<evidence type="ECO:0000259" key="12">
    <source>
        <dbReference type="Pfam" id="PF00107"/>
    </source>
</evidence>
<dbReference type="InterPro" id="IPR011032">
    <property type="entry name" value="GroES-like_sf"/>
</dbReference>
<evidence type="ECO:0000256" key="3">
    <source>
        <dbReference type="ARBA" id="ARBA00012479"/>
    </source>
</evidence>
<evidence type="ECO:0000256" key="5">
    <source>
        <dbReference type="ARBA" id="ARBA00022487"/>
    </source>
</evidence>
<protein>
    <recommendedName>
        <fullName evidence="4">S-formylglutathione hydrolase</fullName>
        <ecNumber evidence="3">3.1.2.12</ecNumber>
    </recommendedName>
</protein>
<dbReference type="InterPro" id="IPR014186">
    <property type="entry name" value="S-formylglutathione_hydrol"/>
</dbReference>
<dbReference type="EC" id="3.1.2.12" evidence="3"/>
<keyword evidence="8" id="KW-0862">Zinc</keyword>
<dbReference type="GO" id="GO:0008270">
    <property type="term" value="F:zinc ion binding"/>
    <property type="evidence" value="ECO:0007669"/>
    <property type="project" value="InterPro"/>
</dbReference>
<accession>A0AAD7UNZ8</accession>
<dbReference type="EMBL" id="JAQMWT010000012">
    <property type="protein sequence ID" value="KAJ8614046.1"/>
    <property type="molecule type" value="Genomic_DNA"/>
</dbReference>
<dbReference type="InterPro" id="IPR029058">
    <property type="entry name" value="AB_hydrolase_fold"/>
</dbReference>
<dbReference type="Pfam" id="PF00756">
    <property type="entry name" value="Esterase"/>
    <property type="match status" value="1"/>
</dbReference>
<dbReference type="InterPro" id="IPR000801">
    <property type="entry name" value="Esterase-like"/>
</dbReference>
<evidence type="ECO:0000256" key="7">
    <source>
        <dbReference type="ARBA" id="ARBA00022801"/>
    </source>
</evidence>
<keyword evidence="6" id="KW-0479">Metal-binding</keyword>
<evidence type="ECO:0000256" key="6">
    <source>
        <dbReference type="ARBA" id="ARBA00022723"/>
    </source>
</evidence>
<keyword evidence="10" id="KW-0520">NAD</keyword>
<feature type="active site" description="Charge relay system" evidence="11">
    <location>
        <position position="122"/>
    </location>
</feature>
<dbReference type="PANTHER" id="PTHR43880:SF12">
    <property type="entry name" value="ALCOHOL DEHYDROGENASE CLASS-3"/>
    <property type="match status" value="1"/>
</dbReference>
<dbReference type="SUPFAM" id="SSF51735">
    <property type="entry name" value="NAD(P)-binding Rossmann-fold domains"/>
    <property type="match status" value="1"/>
</dbReference>
<evidence type="ECO:0000313" key="15">
    <source>
        <dbReference type="Proteomes" id="UP001230188"/>
    </source>
</evidence>
<dbReference type="GO" id="GO:0052689">
    <property type="term" value="F:carboxylic ester hydrolase activity"/>
    <property type="evidence" value="ECO:0007669"/>
    <property type="project" value="UniProtKB-KW"/>
</dbReference>
<dbReference type="CDD" id="cd08300">
    <property type="entry name" value="alcohol_DH_class_III"/>
    <property type="match status" value="1"/>
</dbReference>
<dbReference type="Gene3D" id="3.90.180.10">
    <property type="entry name" value="Medium-chain alcohol dehydrogenases, catalytic domain"/>
    <property type="match status" value="1"/>
</dbReference>
<name>A0AAD7UNZ8_9STRA</name>
<comment type="similarity">
    <text evidence="2">Belongs to the esterase D family.</text>
</comment>
<dbReference type="InterPro" id="IPR013149">
    <property type="entry name" value="ADH-like_C"/>
</dbReference>
<feature type="active site" description="Charge relay system" evidence="11">
    <location>
        <position position="195"/>
    </location>
</feature>
<dbReference type="GO" id="GO:0005829">
    <property type="term" value="C:cytosol"/>
    <property type="evidence" value="ECO:0007669"/>
    <property type="project" value="TreeGrafter"/>
</dbReference>